<name>S8AWQ8_PENO1</name>
<dbReference type="EC" id="4.2.1.11" evidence="3"/>
<comment type="pathway">
    <text evidence="1">Carbohydrate degradation; glycolysis; pyruvate from D-glyceraldehyde 3-phosphate: step 4/5.</text>
</comment>
<dbReference type="AlphaFoldDB" id="S8AWQ8"/>
<dbReference type="GO" id="GO:0000287">
    <property type="term" value="F:magnesium ion binding"/>
    <property type="evidence" value="ECO:0007669"/>
    <property type="project" value="InterPro"/>
</dbReference>
<dbReference type="PRINTS" id="PR00148">
    <property type="entry name" value="ENOLASE"/>
</dbReference>
<evidence type="ECO:0000313" key="7">
    <source>
        <dbReference type="EMBL" id="EPS26312.1"/>
    </source>
</evidence>
<gene>
    <name evidence="7" type="ORF">PDE_01248</name>
</gene>
<dbReference type="Pfam" id="PF00113">
    <property type="entry name" value="Enolase_C"/>
    <property type="match status" value="1"/>
</dbReference>
<evidence type="ECO:0000256" key="5">
    <source>
        <dbReference type="ARBA" id="ARBA00023239"/>
    </source>
</evidence>
<feature type="domain" description="Enolase C-terminal TIM barrel" evidence="6">
    <location>
        <begin position="3"/>
        <end position="220"/>
    </location>
</feature>
<dbReference type="GO" id="GO:0006096">
    <property type="term" value="P:glycolytic process"/>
    <property type="evidence" value="ECO:0007669"/>
    <property type="project" value="UniProtKB-UniPathway"/>
</dbReference>
<keyword evidence="4" id="KW-0324">Glycolysis</keyword>
<dbReference type="InterPro" id="IPR036849">
    <property type="entry name" value="Enolase-like_C_sf"/>
</dbReference>
<reference evidence="7 8" key="1">
    <citation type="journal article" date="2013" name="PLoS ONE">
        <title>Genomic and secretomic analyses reveal unique features of the lignocellulolytic enzyme system of Penicillium decumbens.</title>
        <authorList>
            <person name="Liu G."/>
            <person name="Zhang L."/>
            <person name="Wei X."/>
            <person name="Zou G."/>
            <person name="Qin Y."/>
            <person name="Ma L."/>
            <person name="Li J."/>
            <person name="Zheng H."/>
            <person name="Wang S."/>
            <person name="Wang C."/>
            <person name="Xun L."/>
            <person name="Zhao G.-P."/>
            <person name="Zhou Z."/>
            <person name="Qu Y."/>
        </authorList>
    </citation>
    <scope>NUCLEOTIDE SEQUENCE [LARGE SCALE GENOMIC DNA]</scope>
    <source>
        <strain evidence="8">114-2 / CGMCC 5302</strain>
    </source>
</reference>
<dbReference type="SMART" id="SM01192">
    <property type="entry name" value="Enolase_C"/>
    <property type="match status" value="1"/>
</dbReference>
<comment type="similarity">
    <text evidence="2">Belongs to the enolase family.</text>
</comment>
<dbReference type="eggNOG" id="KOG2670">
    <property type="taxonomic scope" value="Eukaryota"/>
</dbReference>
<evidence type="ECO:0000256" key="4">
    <source>
        <dbReference type="ARBA" id="ARBA00023152"/>
    </source>
</evidence>
<evidence type="ECO:0000259" key="6">
    <source>
        <dbReference type="SMART" id="SM01192"/>
    </source>
</evidence>
<dbReference type="PhylomeDB" id="S8AWQ8"/>
<dbReference type="HOGENOM" id="CLU_1251041_0_0_1"/>
<dbReference type="UniPathway" id="UPA00109">
    <property type="reaction ID" value="UER00187"/>
</dbReference>
<dbReference type="EMBL" id="KB644408">
    <property type="protein sequence ID" value="EPS26312.1"/>
    <property type="molecule type" value="Genomic_DNA"/>
</dbReference>
<dbReference type="OrthoDB" id="4344791at2759"/>
<dbReference type="PANTHER" id="PTHR11902">
    <property type="entry name" value="ENOLASE"/>
    <property type="match status" value="1"/>
</dbReference>
<keyword evidence="5" id="KW-0456">Lyase</keyword>
<proteinExistence type="inferred from homology"/>
<dbReference type="PANTHER" id="PTHR11902:SF6">
    <property type="entry name" value="ENOLASE"/>
    <property type="match status" value="1"/>
</dbReference>
<evidence type="ECO:0000256" key="2">
    <source>
        <dbReference type="ARBA" id="ARBA00009604"/>
    </source>
</evidence>
<organism evidence="7 8">
    <name type="scientific">Penicillium oxalicum (strain 114-2 / CGMCC 5302)</name>
    <name type="common">Penicillium decumbens</name>
    <dbReference type="NCBI Taxonomy" id="933388"/>
    <lineage>
        <taxon>Eukaryota</taxon>
        <taxon>Fungi</taxon>
        <taxon>Dikarya</taxon>
        <taxon>Ascomycota</taxon>
        <taxon>Pezizomycotina</taxon>
        <taxon>Eurotiomycetes</taxon>
        <taxon>Eurotiomycetidae</taxon>
        <taxon>Eurotiales</taxon>
        <taxon>Aspergillaceae</taxon>
        <taxon>Penicillium</taxon>
    </lineage>
</organism>
<dbReference type="InterPro" id="IPR020810">
    <property type="entry name" value="Enolase_C"/>
</dbReference>
<dbReference type="InterPro" id="IPR000941">
    <property type="entry name" value="Enolase"/>
</dbReference>
<dbReference type="STRING" id="933388.S8AWQ8"/>
<dbReference type="SUPFAM" id="SSF51604">
    <property type="entry name" value="Enolase C-terminal domain-like"/>
    <property type="match status" value="1"/>
</dbReference>
<keyword evidence="8" id="KW-1185">Reference proteome</keyword>
<evidence type="ECO:0000256" key="3">
    <source>
        <dbReference type="ARBA" id="ARBA00012058"/>
    </source>
</evidence>
<sequence>MGFREFRIARDGTESIADSVQPCPENHQHLKEVIIYQFGDSCKLGLQFESGRRSINTSTIAISNEGGFAPPISEPHKAHDLLVRAMSDAGHEGRIKCAIYPASSEFFKSGNYDLGFKNSKADSHAPKQLMHLYRTLLENCPTVLLENPFSESDWASWTEFCEQCPVDFAGDDLLVTNRTYVREAHERMACNSMLLKINQVDTISEAIESSFPVTSHHFEGT</sequence>
<accession>S8AWQ8</accession>
<dbReference type="Gene3D" id="3.20.20.120">
    <property type="entry name" value="Enolase-like C-terminal domain"/>
    <property type="match status" value="1"/>
</dbReference>
<dbReference type="GO" id="GO:0000015">
    <property type="term" value="C:phosphopyruvate hydratase complex"/>
    <property type="evidence" value="ECO:0007669"/>
    <property type="project" value="InterPro"/>
</dbReference>
<protein>
    <recommendedName>
        <fullName evidence="3">phosphopyruvate hydratase</fullName>
        <ecNumber evidence="3">4.2.1.11</ecNumber>
    </recommendedName>
</protein>
<dbReference type="Proteomes" id="UP000019376">
    <property type="component" value="Unassembled WGS sequence"/>
</dbReference>
<evidence type="ECO:0000256" key="1">
    <source>
        <dbReference type="ARBA" id="ARBA00005031"/>
    </source>
</evidence>
<dbReference type="GO" id="GO:0004634">
    <property type="term" value="F:phosphopyruvate hydratase activity"/>
    <property type="evidence" value="ECO:0007669"/>
    <property type="project" value="UniProtKB-EC"/>
</dbReference>
<evidence type="ECO:0000313" key="8">
    <source>
        <dbReference type="Proteomes" id="UP000019376"/>
    </source>
</evidence>